<dbReference type="RefSeq" id="WP_161763424.1">
    <property type="nucleotide sequence ID" value="NZ_JAAATX020000011.1"/>
</dbReference>
<keyword evidence="11" id="KW-1185">Reference proteome</keyword>
<keyword evidence="5" id="KW-0677">Repeat</keyword>
<dbReference type="Proteomes" id="UP000731907">
    <property type="component" value="Unassembled WGS sequence"/>
</dbReference>
<keyword evidence="4" id="KW-0800">Toxin</keyword>
<proteinExistence type="predicted"/>
<evidence type="ECO:0000256" key="5">
    <source>
        <dbReference type="ARBA" id="ARBA00022737"/>
    </source>
</evidence>
<name>A0ABS6JAB9_9RHOB</name>
<dbReference type="SUPFAM" id="SSF51120">
    <property type="entry name" value="beta-Roll"/>
    <property type="match status" value="5"/>
</dbReference>
<dbReference type="InterPro" id="IPR036844">
    <property type="entry name" value="Hint_dom_sf"/>
</dbReference>
<protein>
    <submittedName>
        <fullName evidence="10">Hint domain-containing protein</fullName>
    </submittedName>
</protein>
<evidence type="ECO:0000256" key="4">
    <source>
        <dbReference type="ARBA" id="ARBA00022656"/>
    </source>
</evidence>
<evidence type="ECO:0000256" key="7">
    <source>
        <dbReference type="ARBA" id="ARBA00023136"/>
    </source>
</evidence>
<evidence type="ECO:0000313" key="10">
    <source>
        <dbReference type="EMBL" id="MBU9699300.1"/>
    </source>
</evidence>
<dbReference type="SUPFAM" id="SSF51294">
    <property type="entry name" value="Hedgehog/intein (Hint) domain"/>
    <property type="match status" value="1"/>
</dbReference>
<keyword evidence="3" id="KW-0964">Secreted</keyword>
<evidence type="ECO:0000313" key="11">
    <source>
        <dbReference type="Proteomes" id="UP000731907"/>
    </source>
</evidence>
<feature type="region of interest" description="Disordered" evidence="8">
    <location>
        <begin position="151"/>
        <end position="187"/>
    </location>
</feature>
<dbReference type="InterPro" id="IPR001343">
    <property type="entry name" value="Hemolysn_Ca-bd"/>
</dbReference>
<gene>
    <name evidence="10" type="ORF">GU927_015745</name>
</gene>
<organism evidence="10 11">
    <name type="scientific">Paragemmobacter amnigenus</name>
    <dbReference type="NCBI Taxonomy" id="2852097"/>
    <lineage>
        <taxon>Bacteria</taxon>
        <taxon>Pseudomonadati</taxon>
        <taxon>Pseudomonadota</taxon>
        <taxon>Alphaproteobacteria</taxon>
        <taxon>Rhodobacterales</taxon>
        <taxon>Paracoccaceae</taxon>
        <taxon>Paragemmobacter</taxon>
    </lineage>
</organism>
<dbReference type="Gene3D" id="2.150.10.10">
    <property type="entry name" value="Serralysin-like metalloprotease, C-terminal"/>
    <property type="match status" value="8"/>
</dbReference>
<feature type="compositionally biased region" description="Low complexity" evidence="8">
    <location>
        <begin position="815"/>
        <end position="824"/>
    </location>
</feature>
<dbReference type="InterPro" id="IPR050557">
    <property type="entry name" value="RTX_toxin/Mannuronan_C5-epim"/>
</dbReference>
<evidence type="ECO:0000256" key="1">
    <source>
        <dbReference type="ARBA" id="ARBA00004370"/>
    </source>
</evidence>
<comment type="subcellular location">
    <subcellularLocation>
        <location evidence="1">Membrane</location>
    </subcellularLocation>
    <subcellularLocation>
        <location evidence="2">Secreted</location>
    </subcellularLocation>
</comment>
<dbReference type="Gene3D" id="2.170.16.10">
    <property type="entry name" value="Hedgehog/Intein (Hint) domain"/>
    <property type="match status" value="1"/>
</dbReference>
<keyword evidence="6" id="KW-0843">Virulence</keyword>
<evidence type="ECO:0000256" key="2">
    <source>
        <dbReference type="ARBA" id="ARBA00004613"/>
    </source>
</evidence>
<evidence type="ECO:0000256" key="6">
    <source>
        <dbReference type="ARBA" id="ARBA00023026"/>
    </source>
</evidence>
<feature type="compositionally biased region" description="Low complexity" evidence="8">
    <location>
        <begin position="161"/>
        <end position="173"/>
    </location>
</feature>
<comment type="caution">
    <text evidence="10">The sequence shown here is derived from an EMBL/GenBank/DDBJ whole genome shotgun (WGS) entry which is preliminary data.</text>
</comment>
<evidence type="ECO:0000256" key="3">
    <source>
        <dbReference type="ARBA" id="ARBA00022525"/>
    </source>
</evidence>
<dbReference type="InterPro" id="IPR028992">
    <property type="entry name" value="Hedgehog/Intein_dom"/>
</dbReference>
<dbReference type="InterPro" id="IPR011049">
    <property type="entry name" value="Serralysin-like_metalloprot_C"/>
</dbReference>
<dbReference type="Pfam" id="PF00353">
    <property type="entry name" value="HemolysinCabind"/>
    <property type="match status" value="13"/>
</dbReference>
<dbReference type="Pfam" id="PF13403">
    <property type="entry name" value="Hint_2"/>
    <property type="match status" value="1"/>
</dbReference>
<feature type="region of interest" description="Disordered" evidence="8">
    <location>
        <begin position="315"/>
        <end position="346"/>
    </location>
</feature>
<dbReference type="InterPro" id="IPR018511">
    <property type="entry name" value="Hemolysin-typ_Ca-bd_CS"/>
</dbReference>
<dbReference type="InterPro" id="IPR003995">
    <property type="entry name" value="RTX_toxin_determinant-A"/>
</dbReference>
<feature type="domain" description="Hedgehog/Intein (Hint)" evidence="9">
    <location>
        <begin position="950"/>
        <end position="1088"/>
    </location>
</feature>
<dbReference type="PRINTS" id="PR00313">
    <property type="entry name" value="CABNDNGRPT"/>
</dbReference>
<evidence type="ECO:0000256" key="8">
    <source>
        <dbReference type="SAM" id="MobiDB-lite"/>
    </source>
</evidence>
<keyword evidence="7" id="KW-0472">Membrane</keyword>
<dbReference type="EMBL" id="JAAATX020000011">
    <property type="protein sequence ID" value="MBU9699300.1"/>
    <property type="molecule type" value="Genomic_DNA"/>
</dbReference>
<evidence type="ECO:0000259" key="9">
    <source>
        <dbReference type="Pfam" id="PF13403"/>
    </source>
</evidence>
<reference evidence="10 11" key="1">
    <citation type="submission" date="2021-06" db="EMBL/GenBank/DDBJ databases">
        <title>Rhodobacteraceae bacterium strain HSP-20.</title>
        <authorList>
            <person name="Chen W.-M."/>
        </authorList>
    </citation>
    <scope>NUCLEOTIDE SEQUENCE [LARGE SCALE GENOMIC DNA]</scope>
    <source>
        <strain evidence="10 11">HSP-20</strain>
    </source>
</reference>
<dbReference type="PANTHER" id="PTHR38340:SF1">
    <property type="entry name" value="S-LAYER PROTEIN"/>
    <property type="match status" value="1"/>
</dbReference>
<dbReference type="PRINTS" id="PR01488">
    <property type="entry name" value="RTXTOXINA"/>
</dbReference>
<feature type="region of interest" description="Disordered" evidence="8">
    <location>
        <begin position="499"/>
        <end position="533"/>
    </location>
</feature>
<dbReference type="PROSITE" id="PS00330">
    <property type="entry name" value="HEMOLYSIN_CALCIUM"/>
    <property type="match status" value="14"/>
</dbReference>
<feature type="region of interest" description="Disordered" evidence="8">
    <location>
        <begin position="761"/>
        <end position="824"/>
    </location>
</feature>
<dbReference type="PANTHER" id="PTHR38340">
    <property type="entry name" value="S-LAYER PROTEIN"/>
    <property type="match status" value="1"/>
</dbReference>
<sequence length="1149" mass="110961">MATYVIDGYAAGSIIVSGGGALANGSTFMLDPNWSAPASELLFTVTDDDTAFSGSAAATLDANQTGVVTNAAGATVASGAIRLGTAYTVSDPVAGSVTLYQVIVGGTTVGYVSTQPLQPGVAYTVTATAATTAAGTSYAVMAPLSHDQSADNVLTGGTGNDSLRGGAGDDSLSGGSGNDTILGGAGNDTLSGGAGNDSLSGEDGDDLFGITNASGIDSVFGGAGNDTISYAGALTGAAVTYSATGAGTQALAGVAATAFSGIEAFDGTEFNDTLNAGSSAGDVTLWGNGGADTVTGGSGNDRLFGGDGADVLTGNAGNDQLSGGAGDDSLTDASGTNILSGDEGDDRLVAGTGADALFGGTGRDTLFGGDGADTLEGGDDTDSLYGGTGTDVLSGGEGADLLDGGAGNDTLTGGAGNDALLGQAGDDTFVLTGNDGADTITGGTNGTTLGDLIDATAIDADVTLGFSASQAGTLSALSALSAGTVAGFSGIRRVALGGGEDTVTGGTGNESVDGGAGNDSLSGGGGADTLAGGDGNDTLVGGAGSDSLIGGEGDDLFVIAAGDGSDTLVGGAGNDTVDLSAQTAATTVNLSGAGAGTAANSGGTTTFSQVELVRTGSGADTVNGSAAADRVETGAGNDRLFGGGGADVLSGGDGRDSLEGGDGNDTLAGGAGIDTLYGGTGLDVVDYSDSDAAVNVNLRTWTATGGHAEGDVLQGVDGVIGSAFDDTIIGFDDENLGAADFYLNTFFGGAGNDVIEGRGGSDQLFGGADDDTVLGGDGNDTVEGGDGNDLVTGDAGNDTLSGGEGDDSLSGGTGNDVADGGAGADLLDGGAGSDALAGGEGNDTLVGGAGNDTLTGGAGRDTFVITAGGGSDVIADLDLTLLDGQFTDRIDVSGMVDAQGNPVNWEDAVVTPDGAGGAIVTLPGGVSIRLVGIDPALVSGKKALNQLGVPCFGTGTLILTERGEVPVESIRAGDRVVTLDHGVQRVMWAGGRHLDAAALAAEPLLRPVMIRDGALGNRGDVLVSPNHAVLAEVDGVEMLVRAKHLAETGDARFRIARGKREVGYHHLLLERHGIIFAQGMATETLYPGPVAVAALGTAVAAQIAAAFPLLAPVLAGLVEAGTLYGPTARPVAKRRLLLPGPRVRDRAAA</sequence>
<accession>A0ABS6JAB9</accession>